<protein>
    <submittedName>
        <fullName evidence="2">Uncharacterized protein</fullName>
    </submittedName>
</protein>
<keyword evidence="3" id="KW-1185">Reference proteome</keyword>
<sequence>MEVMDKLVIPEPQWILDRSGSGPAFWRRDNGNNQRVKFRHDVEVKEFCRGDHELEETYIRNIDEFQGANMFTMGVTCIFCVAVTVLLPWYLLLGTN</sequence>
<gene>
    <name evidence="2" type="ORF">MELIAE_LOCUS918</name>
</gene>
<feature type="transmembrane region" description="Helical" evidence="1">
    <location>
        <begin position="70"/>
        <end position="91"/>
    </location>
</feature>
<evidence type="ECO:0000313" key="2">
    <source>
        <dbReference type="EMBL" id="CAH0546827.1"/>
    </source>
</evidence>
<evidence type="ECO:0000313" key="3">
    <source>
        <dbReference type="Proteomes" id="UP001154078"/>
    </source>
</evidence>
<name>A0A9P0ANA5_BRAAE</name>
<dbReference type="AlphaFoldDB" id="A0A9P0ANA5"/>
<dbReference type="EMBL" id="OV121132">
    <property type="protein sequence ID" value="CAH0546827.1"/>
    <property type="molecule type" value="Genomic_DNA"/>
</dbReference>
<dbReference type="OrthoDB" id="8197637at2759"/>
<reference evidence="2" key="1">
    <citation type="submission" date="2021-12" db="EMBL/GenBank/DDBJ databases">
        <authorList>
            <person name="King R."/>
        </authorList>
    </citation>
    <scope>NUCLEOTIDE SEQUENCE</scope>
</reference>
<evidence type="ECO:0000256" key="1">
    <source>
        <dbReference type="SAM" id="Phobius"/>
    </source>
</evidence>
<accession>A0A9P0ANA5</accession>
<dbReference type="Proteomes" id="UP001154078">
    <property type="component" value="Chromosome 1"/>
</dbReference>
<organism evidence="2 3">
    <name type="scientific">Brassicogethes aeneus</name>
    <name type="common">Rape pollen beetle</name>
    <name type="synonym">Meligethes aeneus</name>
    <dbReference type="NCBI Taxonomy" id="1431903"/>
    <lineage>
        <taxon>Eukaryota</taxon>
        <taxon>Metazoa</taxon>
        <taxon>Ecdysozoa</taxon>
        <taxon>Arthropoda</taxon>
        <taxon>Hexapoda</taxon>
        <taxon>Insecta</taxon>
        <taxon>Pterygota</taxon>
        <taxon>Neoptera</taxon>
        <taxon>Endopterygota</taxon>
        <taxon>Coleoptera</taxon>
        <taxon>Polyphaga</taxon>
        <taxon>Cucujiformia</taxon>
        <taxon>Nitidulidae</taxon>
        <taxon>Meligethinae</taxon>
        <taxon>Brassicogethes</taxon>
    </lineage>
</organism>
<keyword evidence="1" id="KW-1133">Transmembrane helix</keyword>
<keyword evidence="1" id="KW-0812">Transmembrane</keyword>
<proteinExistence type="predicted"/>
<keyword evidence="1" id="KW-0472">Membrane</keyword>